<dbReference type="Proteomes" id="UP000001628">
    <property type="component" value="Unassembled WGS sequence"/>
</dbReference>
<gene>
    <name evidence="2" type="ORF">PADG_11335</name>
</gene>
<dbReference type="AlphaFoldDB" id="A0A0A0HV79"/>
<dbReference type="InParanoid" id="A0A0A0HV79"/>
<keyword evidence="3" id="KW-1185">Reference proteome</keyword>
<dbReference type="HOGENOM" id="CLU_3160146_0_0_1"/>
<evidence type="ECO:0000256" key="1">
    <source>
        <dbReference type="SAM" id="MobiDB-lite"/>
    </source>
</evidence>
<dbReference type="VEuPathDB" id="FungiDB:PADG_11335"/>
<proteinExistence type="predicted"/>
<dbReference type="RefSeq" id="XP_010757892.1">
    <property type="nucleotide sequence ID" value="XM_010759590.1"/>
</dbReference>
<evidence type="ECO:0000313" key="2">
    <source>
        <dbReference type="EMBL" id="KGM92512.1"/>
    </source>
</evidence>
<dbReference type="EMBL" id="KN275958">
    <property type="protein sequence ID" value="KGM92512.1"/>
    <property type="molecule type" value="Genomic_DNA"/>
</dbReference>
<dbReference type="GeneID" id="22587232"/>
<reference evidence="2 3" key="1">
    <citation type="journal article" date="2011" name="PLoS Genet.">
        <title>Comparative genomic analysis of human fungal pathogens causing paracoccidioidomycosis.</title>
        <authorList>
            <person name="Desjardins C.A."/>
            <person name="Champion M.D."/>
            <person name="Holder J.W."/>
            <person name="Muszewska A."/>
            <person name="Goldberg J."/>
            <person name="Bailao A.M."/>
            <person name="Brigido M.M."/>
            <person name="Ferreira M.E."/>
            <person name="Garcia A.M."/>
            <person name="Grynberg M."/>
            <person name="Gujja S."/>
            <person name="Heiman D.I."/>
            <person name="Henn M.R."/>
            <person name="Kodira C.D."/>
            <person name="Leon-Narvaez H."/>
            <person name="Longo L.V."/>
            <person name="Ma L.J."/>
            <person name="Malavazi I."/>
            <person name="Matsuo A.L."/>
            <person name="Morais F.V."/>
            <person name="Pereira M."/>
            <person name="Rodriguez-Brito S."/>
            <person name="Sakthikumar S."/>
            <person name="Salem-Izacc S.M."/>
            <person name="Sykes S.M."/>
            <person name="Teixeira M.M."/>
            <person name="Vallejo M.C."/>
            <person name="Walter M.E."/>
            <person name="Yandava C."/>
            <person name="Young S."/>
            <person name="Zeng Q."/>
            <person name="Zucker J."/>
            <person name="Felipe M.S."/>
            <person name="Goldman G.H."/>
            <person name="Haas B.J."/>
            <person name="McEwen J.G."/>
            <person name="Nino-Vega G."/>
            <person name="Puccia R."/>
            <person name="San-Blas G."/>
            <person name="Soares C.M."/>
            <person name="Birren B.W."/>
            <person name="Cuomo C.A."/>
        </authorList>
    </citation>
    <scope>NUCLEOTIDE SEQUENCE [LARGE SCALE GENOMIC DNA]</scope>
    <source>
        <strain evidence="2 3">Pb18</strain>
    </source>
</reference>
<sequence length="48" mass="5325">MSRSRHPHYDAASSAKNGETFKEPEPAVIVAFEQDPNWLQGVGGDRQI</sequence>
<feature type="region of interest" description="Disordered" evidence="1">
    <location>
        <begin position="1"/>
        <end position="24"/>
    </location>
</feature>
<protein>
    <submittedName>
        <fullName evidence="2">Uncharacterized protein</fullName>
    </submittedName>
</protein>
<name>A0A0A0HV79_PARBD</name>
<evidence type="ECO:0000313" key="3">
    <source>
        <dbReference type="Proteomes" id="UP000001628"/>
    </source>
</evidence>
<accession>A0A0A0HV79</accession>
<organism evidence="2 3">
    <name type="scientific">Paracoccidioides brasiliensis (strain Pb18)</name>
    <dbReference type="NCBI Taxonomy" id="502780"/>
    <lineage>
        <taxon>Eukaryota</taxon>
        <taxon>Fungi</taxon>
        <taxon>Dikarya</taxon>
        <taxon>Ascomycota</taxon>
        <taxon>Pezizomycotina</taxon>
        <taxon>Eurotiomycetes</taxon>
        <taxon>Eurotiomycetidae</taxon>
        <taxon>Onygenales</taxon>
        <taxon>Ajellomycetaceae</taxon>
        <taxon>Paracoccidioides</taxon>
    </lineage>
</organism>
<dbReference type="KEGG" id="pbn:PADG_11335"/>